<protein>
    <submittedName>
        <fullName evidence="1">Uncharacterized protein</fullName>
    </submittedName>
</protein>
<organism evidence="1">
    <name type="scientific">Nematocida ausubeli (strain ATCC PRA-371 / ERTm2)</name>
    <name type="common">Nematode killer fungus</name>
    <dbReference type="NCBI Taxonomy" id="1913371"/>
    <lineage>
        <taxon>Eukaryota</taxon>
        <taxon>Fungi</taxon>
        <taxon>Fungi incertae sedis</taxon>
        <taxon>Microsporidia</taxon>
        <taxon>Nematocida</taxon>
    </lineage>
</organism>
<sequence length="134" mass="15905">VNLKQTIEERLRKDKRVRYCIFNVFKKDKIIIKGYIEFKTSVKKTGVYKVLGLSIHVKVLIEKREREEIIKEIKDIAYRCASSTVEIGERYLKKGGRPRKDKKTATTAVLKNMIDLNNYYIVTSLRTEFDIFYY</sequence>
<proteinExistence type="predicted"/>
<gene>
    <name evidence="1" type="ORF">NERG_02452</name>
</gene>
<feature type="non-terminal residue" evidence="1">
    <location>
        <position position="1"/>
    </location>
</feature>
<reference evidence="1" key="1">
    <citation type="submission" date="2011-03" db="EMBL/GenBank/DDBJ databases">
        <title>The Genome Sequence of Nematocida sp1 strain ERTm2.</title>
        <authorList>
            <consortium name="The Broad Institute Genome Sequencing Platform"/>
            <consortium name="The Broad Institute Genome Sequencing Center for Infectious Disease"/>
            <person name="Cuomo C."/>
            <person name="Troemel E."/>
            <person name="Young S.K."/>
            <person name="Zeng Q."/>
            <person name="Gargeya S."/>
            <person name="Fitzgerald M."/>
            <person name="Haas B."/>
            <person name="Abouelleil A."/>
            <person name="Alvarado L."/>
            <person name="Arachchi H.M."/>
            <person name="Berlin A."/>
            <person name="Brown A."/>
            <person name="Chapman S.B."/>
            <person name="Chen Z."/>
            <person name="Dunbar C."/>
            <person name="Freedman E."/>
            <person name="Gearin G."/>
            <person name="Gellesch M."/>
            <person name="Goldberg J."/>
            <person name="Griggs A."/>
            <person name="Gujja S."/>
            <person name="Heilman E.R."/>
            <person name="Heiman D."/>
            <person name="Howarth C."/>
            <person name="Larson L."/>
            <person name="Lui A."/>
            <person name="MacDonald P.J.P."/>
            <person name="Mehta T."/>
            <person name="Montmayeur A."/>
            <person name="Murphy C."/>
            <person name="Neiman D."/>
            <person name="Pearson M."/>
            <person name="Priest M."/>
            <person name="Roberts A."/>
            <person name="Saif S."/>
            <person name="Shea T."/>
            <person name="Shenoy N."/>
            <person name="Sisk P."/>
            <person name="Stolte C."/>
            <person name="Sykes S."/>
            <person name="White J."/>
            <person name="Yandava C."/>
            <person name="Wortman J."/>
            <person name="Nusbaum C."/>
            <person name="Birren B."/>
        </authorList>
    </citation>
    <scope>NUCLEOTIDE SEQUENCE</scope>
    <source>
        <strain evidence="1">ERTm2</strain>
    </source>
</reference>
<name>H8ZFT1_NEMA1</name>
<dbReference type="AlphaFoldDB" id="H8ZFT1"/>
<dbReference type="Proteomes" id="UP000005622">
    <property type="component" value="Unassembled WGS sequence"/>
</dbReference>
<evidence type="ECO:0000313" key="1">
    <source>
        <dbReference type="EMBL" id="EHY64483.1"/>
    </source>
</evidence>
<dbReference type="EMBL" id="JH604641">
    <property type="protein sequence ID" value="EHY64483.1"/>
    <property type="molecule type" value="Genomic_DNA"/>
</dbReference>
<accession>H8ZFT1</accession>
<dbReference type="HOGENOM" id="CLU_1825797_0_0_1"/>